<dbReference type="NCBIfam" id="TIGR04141">
    <property type="entry name" value="TIGR04141 family sporadically distributed protein"/>
    <property type="match status" value="1"/>
</dbReference>
<proteinExistence type="predicted"/>
<dbReference type="AlphaFoldDB" id="A0A7W7WYL5"/>
<comment type="caution">
    <text evidence="1">The sequence shown here is derived from an EMBL/GenBank/DDBJ whole genome shotgun (WGS) entry which is preliminary data.</text>
</comment>
<sequence length="434" mass="47443">MARIEDPTRPTTLHRLHAGRGLADYLVDDDHVLVVFAGPVTLDGVEAYRVEGVLDDDRTRPSAVVVLVRVDDRVFAATWGHGVRLLDGTAIDHRSPGVEPHVVRLLTRVVGTASTGRADRFFADLREVLRTMTDEHPPLRRLVGGPLDLADDDPVRLLLEDRLADALGGGGTDRVDVRWPSGARPYADRTRSFRSNDIGGYGPLRVDGPLAVDHVVDRFALLCKGTRVGELRQARLIPCADADAQALFTGPIALDRWIAFETRVDGDRYCLHQGHWYRLDADTAADLRSRVEDLLRRRRDLGLPDWAPTDDEERYRDRVAARTPGFTTVEPVGLVGPDDELVHVARPTPDVFDRARAAMWDLRLGHRVGAEPRCRTATVVLAVPGGLPVADLPAATMADLLELGADLEVLGVALRFADIPLAGRPGAKPTAGSP</sequence>
<organism evidence="1 2">
    <name type="scientific">Saccharothrix violaceirubra</name>
    <dbReference type="NCBI Taxonomy" id="413306"/>
    <lineage>
        <taxon>Bacteria</taxon>
        <taxon>Bacillati</taxon>
        <taxon>Actinomycetota</taxon>
        <taxon>Actinomycetes</taxon>
        <taxon>Pseudonocardiales</taxon>
        <taxon>Pseudonocardiaceae</taxon>
        <taxon>Saccharothrix</taxon>
    </lineage>
</organism>
<reference evidence="1 2" key="1">
    <citation type="submission" date="2020-08" db="EMBL/GenBank/DDBJ databases">
        <title>Sequencing the genomes of 1000 actinobacteria strains.</title>
        <authorList>
            <person name="Klenk H.-P."/>
        </authorList>
    </citation>
    <scope>NUCLEOTIDE SEQUENCE [LARGE SCALE GENOMIC DNA]</scope>
    <source>
        <strain evidence="1 2">DSM 45084</strain>
    </source>
</reference>
<keyword evidence="2" id="KW-1185">Reference proteome</keyword>
<gene>
    <name evidence="1" type="ORF">F4559_005944</name>
</gene>
<evidence type="ECO:0000313" key="1">
    <source>
        <dbReference type="EMBL" id="MBB4968585.1"/>
    </source>
</evidence>
<dbReference type="InterPro" id="IPR026487">
    <property type="entry name" value="CHP04141"/>
</dbReference>
<dbReference type="RefSeq" id="WP_184674234.1">
    <property type="nucleotide sequence ID" value="NZ_BAABAI010000014.1"/>
</dbReference>
<dbReference type="Proteomes" id="UP000542674">
    <property type="component" value="Unassembled WGS sequence"/>
</dbReference>
<dbReference type="EMBL" id="JACHJS010000001">
    <property type="protein sequence ID" value="MBB4968585.1"/>
    <property type="molecule type" value="Genomic_DNA"/>
</dbReference>
<name>A0A7W7WYL5_9PSEU</name>
<evidence type="ECO:0000313" key="2">
    <source>
        <dbReference type="Proteomes" id="UP000542674"/>
    </source>
</evidence>
<dbReference type="Pfam" id="PF19614">
    <property type="entry name" value="DUF6119"/>
    <property type="match status" value="1"/>
</dbReference>
<protein>
    <submittedName>
        <fullName evidence="1">Uncharacterized protein</fullName>
    </submittedName>
</protein>
<accession>A0A7W7WYL5</accession>